<dbReference type="AlphaFoldDB" id="A0AAJ6Z4H1"/>
<dbReference type="InterPro" id="IPR008435">
    <property type="entry name" value="CRF-bd"/>
</dbReference>
<accession>A0AAJ6Z4H1</accession>
<reference evidence="12" key="1">
    <citation type="submission" date="2025-08" db="UniProtKB">
        <authorList>
            <consortium name="RefSeq"/>
        </authorList>
    </citation>
    <scope>IDENTIFICATION</scope>
</reference>
<keyword evidence="5" id="KW-0732">Signal</keyword>
<name>A0AAJ6Z4H1_PAPXU</name>
<dbReference type="PANTHER" id="PTHR10278">
    <property type="entry name" value="CORTICOTROPIN-RELEASING FACTOR-BINDING PROTEIN"/>
    <property type="match status" value="1"/>
</dbReference>
<dbReference type="Pfam" id="PF23541">
    <property type="entry name" value="CRF-BP_C"/>
    <property type="match status" value="1"/>
</dbReference>
<evidence type="ECO:0000256" key="6">
    <source>
        <dbReference type="ARBA" id="ARBA00023157"/>
    </source>
</evidence>
<evidence type="ECO:0000259" key="11">
    <source>
        <dbReference type="Pfam" id="PF23541"/>
    </source>
</evidence>
<dbReference type="Gene3D" id="2.60.120.290">
    <property type="entry name" value="Spermadhesin, CUB domain"/>
    <property type="match status" value="1"/>
</dbReference>
<organism evidence="12">
    <name type="scientific">Papilio xuthus</name>
    <name type="common">Asian swallowtail butterfly</name>
    <dbReference type="NCBI Taxonomy" id="66420"/>
    <lineage>
        <taxon>Eukaryota</taxon>
        <taxon>Metazoa</taxon>
        <taxon>Ecdysozoa</taxon>
        <taxon>Arthropoda</taxon>
        <taxon>Hexapoda</taxon>
        <taxon>Insecta</taxon>
        <taxon>Pterygota</taxon>
        <taxon>Neoptera</taxon>
        <taxon>Endopterygota</taxon>
        <taxon>Lepidoptera</taxon>
        <taxon>Glossata</taxon>
        <taxon>Ditrysia</taxon>
        <taxon>Papilionoidea</taxon>
        <taxon>Papilionidae</taxon>
        <taxon>Papilioninae</taxon>
        <taxon>Papilio</taxon>
    </lineage>
</organism>
<dbReference type="InterPro" id="IPR056178">
    <property type="entry name" value="CRF-BP_C"/>
</dbReference>
<comment type="function">
    <text evidence="8">Binds CRF and inactivates it. May prevent inappropriate pituitary-adrenal stimulation in pregnancy.</text>
</comment>
<evidence type="ECO:0000256" key="4">
    <source>
        <dbReference type="ARBA" id="ARBA00022525"/>
    </source>
</evidence>
<proteinExistence type="inferred from homology"/>
<dbReference type="GO" id="GO:0051424">
    <property type="term" value="F:corticotropin-releasing hormone binding"/>
    <property type="evidence" value="ECO:0007669"/>
    <property type="project" value="InterPro"/>
</dbReference>
<gene>
    <name evidence="12" type="primary">LOC106115970</name>
</gene>
<evidence type="ECO:0000256" key="8">
    <source>
        <dbReference type="ARBA" id="ARBA00024997"/>
    </source>
</evidence>
<comment type="subcellular location">
    <subcellularLocation>
        <location evidence="1">Secreted</location>
    </subcellularLocation>
</comment>
<keyword evidence="4" id="KW-0964">Secreted</keyword>
<evidence type="ECO:0000256" key="1">
    <source>
        <dbReference type="ARBA" id="ARBA00004613"/>
    </source>
</evidence>
<evidence type="ECO:0000256" key="3">
    <source>
        <dbReference type="ARBA" id="ARBA00015713"/>
    </source>
</evidence>
<dbReference type="GO" id="GO:0051460">
    <property type="term" value="P:negative regulation of corticotropin secretion"/>
    <property type="evidence" value="ECO:0007669"/>
    <property type="project" value="TreeGrafter"/>
</dbReference>
<feature type="domain" description="Corticotropin-releasing factor binding protein C-terminal" evidence="11">
    <location>
        <begin position="185"/>
        <end position="302"/>
    </location>
</feature>
<keyword evidence="6" id="KW-1015">Disulfide bond</keyword>
<dbReference type="GO" id="GO:0005615">
    <property type="term" value="C:extracellular space"/>
    <property type="evidence" value="ECO:0007669"/>
    <property type="project" value="TreeGrafter"/>
</dbReference>
<dbReference type="GeneID" id="106115970"/>
<dbReference type="InterPro" id="IPR056177">
    <property type="entry name" value="CRF-BP_N"/>
</dbReference>
<sequence>MRVILYALAMVAACDIITGLYLPGMDHPMVRTIEQESSWSPRARRIPEPKHRVIDPAEDCFLVTSDEGELFFKSPSDEPSVCGIYMIAEPDKKIQVTFNYLDVPCENGGLVAWVDGWELNGQLWPADAWTDERLVESCDKRPQHKLTSSQNAALIQYRVPAKGKGFAVTVHHVKNTKPCNILVFDPEGVYTLRNHGEPGNCSVLAISPTAVGVLALDVGQSVRNSPLNLETGTIHFCKKRGLTDYVDIGGAVGLDHTNMEVLDNVCGLDSVAGQRPAFIACENTVVRLVSSGVYKNSVTLGFGPLILDRIENADLICADTVEM</sequence>
<evidence type="ECO:0000256" key="2">
    <source>
        <dbReference type="ARBA" id="ARBA00008313"/>
    </source>
</evidence>
<feature type="domain" description="Corticotropin-releasing factor binding protein N-terminal" evidence="10">
    <location>
        <begin position="60"/>
        <end position="172"/>
    </location>
</feature>
<dbReference type="SUPFAM" id="SSF49854">
    <property type="entry name" value="Spermadhesin, CUB domain"/>
    <property type="match status" value="1"/>
</dbReference>
<protein>
    <recommendedName>
        <fullName evidence="3">Corticotropin-releasing factor-binding protein</fullName>
    </recommendedName>
    <alternativeName>
        <fullName evidence="9">Corticotropin-releasing hormone-binding protein</fullName>
    </alternativeName>
</protein>
<dbReference type="InterPro" id="IPR035914">
    <property type="entry name" value="Sperma_CUB_dom_sf"/>
</dbReference>
<evidence type="ECO:0000256" key="5">
    <source>
        <dbReference type="ARBA" id="ARBA00022729"/>
    </source>
</evidence>
<evidence type="ECO:0000259" key="10">
    <source>
        <dbReference type="Pfam" id="PF05428"/>
    </source>
</evidence>
<dbReference type="Proteomes" id="UP000694872">
    <property type="component" value="Unplaced"/>
</dbReference>
<dbReference type="Pfam" id="PF05428">
    <property type="entry name" value="CRF-BP_N"/>
    <property type="match status" value="1"/>
</dbReference>
<dbReference type="RefSeq" id="XP_013165113.1">
    <property type="nucleotide sequence ID" value="XM_013309659.1"/>
</dbReference>
<evidence type="ECO:0000256" key="9">
    <source>
        <dbReference type="ARBA" id="ARBA00033162"/>
    </source>
</evidence>
<dbReference type="PANTHER" id="PTHR10278:SF0">
    <property type="entry name" value="CORTICOTROPIN-RELEASING FACTOR-BINDING PROTEIN"/>
    <property type="match status" value="1"/>
</dbReference>
<keyword evidence="7" id="KW-0325">Glycoprotein</keyword>
<evidence type="ECO:0000256" key="7">
    <source>
        <dbReference type="ARBA" id="ARBA00023180"/>
    </source>
</evidence>
<comment type="similarity">
    <text evidence="2">Belongs to the CRF-binding protein family.</text>
</comment>
<dbReference type="GO" id="GO:0009755">
    <property type="term" value="P:hormone-mediated signaling pathway"/>
    <property type="evidence" value="ECO:0007669"/>
    <property type="project" value="TreeGrafter"/>
</dbReference>
<dbReference type="KEGG" id="pxu:106115970"/>
<evidence type="ECO:0000313" key="12">
    <source>
        <dbReference type="RefSeq" id="XP_013165113.1"/>
    </source>
</evidence>